<gene>
    <name evidence="3" type="ORF">HAX54_043278</name>
</gene>
<evidence type="ECO:0000259" key="2">
    <source>
        <dbReference type="Pfam" id="PF26168"/>
    </source>
</evidence>
<feature type="domain" description="Glycosyltransferase N-terminal" evidence="2">
    <location>
        <begin position="36"/>
        <end position="107"/>
    </location>
</feature>
<proteinExistence type="inferred from homology"/>
<protein>
    <recommendedName>
        <fullName evidence="2">Glycosyltransferase N-terminal domain-containing protein</fullName>
    </recommendedName>
</protein>
<dbReference type="Pfam" id="PF26168">
    <property type="entry name" value="Glyco_transf_N"/>
    <property type="match status" value="1"/>
</dbReference>
<evidence type="ECO:0000313" key="4">
    <source>
        <dbReference type="Proteomes" id="UP000823775"/>
    </source>
</evidence>
<evidence type="ECO:0000313" key="3">
    <source>
        <dbReference type="EMBL" id="MCE2055724.1"/>
    </source>
</evidence>
<comment type="caution">
    <text evidence="3">The sequence shown here is derived from an EMBL/GenBank/DDBJ whole genome shotgun (WGS) entry which is preliminary data.</text>
</comment>
<name>A0ABS8W0R9_DATST</name>
<organism evidence="3 4">
    <name type="scientific">Datura stramonium</name>
    <name type="common">Jimsonweed</name>
    <name type="synonym">Common thornapple</name>
    <dbReference type="NCBI Taxonomy" id="4076"/>
    <lineage>
        <taxon>Eukaryota</taxon>
        <taxon>Viridiplantae</taxon>
        <taxon>Streptophyta</taxon>
        <taxon>Embryophyta</taxon>
        <taxon>Tracheophyta</taxon>
        <taxon>Spermatophyta</taxon>
        <taxon>Magnoliopsida</taxon>
        <taxon>eudicotyledons</taxon>
        <taxon>Gunneridae</taxon>
        <taxon>Pentapetalae</taxon>
        <taxon>asterids</taxon>
        <taxon>lamiids</taxon>
        <taxon>Solanales</taxon>
        <taxon>Solanaceae</taxon>
        <taxon>Solanoideae</taxon>
        <taxon>Datureae</taxon>
        <taxon>Datura</taxon>
    </lineage>
</organism>
<dbReference type="InterPro" id="IPR058980">
    <property type="entry name" value="Glyco_transf_N"/>
</dbReference>
<reference evidence="3 4" key="1">
    <citation type="journal article" date="2021" name="BMC Genomics">
        <title>Datura genome reveals duplications of psychoactive alkaloid biosynthetic genes and high mutation rate following tissue culture.</title>
        <authorList>
            <person name="Rajewski A."/>
            <person name="Carter-House D."/>
            <person name="Stajich J."/>
            <person name="Litt A."/>
        </authorList>
    </citation>
    <scope>NUCLEOTIDE SEQUENCE [LARGE SCALE GENOMIC DNA]</scope>
    <source>
        <strain evidence="3">AR-01</strain>
    </source>
</reference>
<dbReference type="EMBL" id="JACEIK010006457">
    <property type="protein sequence ID" value="MCE2055724.1"/>
    <property type="molecule type" value="Genomic_DNA"/>
</dbReference>
<dbReference type="Proteomes" id="UP000823775">
    <property type="component" value="Unassembled WGS sequence"/>
</dbReference>
<evidence type="ECO:0000256" key="1">
    <source>
        <dbReference type="ARBA" id="ARBA00009995"/>
    </source>
</evidence>
<comment type="similarity">
    <text evidence="1">Belongs to the UDP-glycosyltransferase family.</text>
</comment>
<accession>A0ABS8W0R9</accession>
<keyword evidence="4" id="KW-1185">Reference proteome</keyword>
<sequence>MARKACTQCDKNFGFLHKRKTGSHEMTWTGLKCLIANYNHQARVRVNALNPSDVARIHFHDLPSTDFALGKIPRIWDACMLLRKPIASFLRDISSKARRVVVVHDYSNVL</sequence>